<keyword evidence="3" id="KW-0808">Transferase</keyword>
<dbReference type="SUPFAM" id="SSF53756">
    <property type="entry name" value="UDP-Glycosyltransferase/glycogen phosphorylase"/>
    <property type="match status" value="1"/>
</dbReference>
<dbReference type="PANTHER" id="PTHR12526">
    <property type="entry name" value="GLYCOSYLTRANSFERASE"/>
    <property type="match status" value="1"/>
</dbReference>
<dbReference type="InterPro" id="IPR028098">
    <property type="entry name" value="Glyco_trans_4-like_N"/>
</dbReference>
<reference evidence="3 4" key="1">
    <citation type="submission" date="2023-11" db="EMBL/GenBank/DDBJ databases">
        <title>Analysis of the Genomes of Mucilaginibacter gossypii cycad 4 and M. sabulilitoris SNA2: microbes with the potential for plant growth promotion.</title>
        <authorList>
            <person name="Hirsch A.M."/>
            <person name="Humm E."/>
            <person name="Rubbi M."/>
            <person name="Del Vecchio G."/>
            <person name="Ha S.M."/>
            <person name="Pellegrini M."/>
            <person name="Gunsalus R.P."/>
        </authorList>
    </citation>
    <scope>NUCLEOTIDE SEQUENCE [LARGE SCALE GENOMIC DNA]</scope>
    <source>
        <strain evidence="3 4">SNA2</strain>
    </source>
</reference>
<evidence type="ECO:0000259" key="1">
    <source>
        <dbReference type="Pfam" id="PF00534"/>
    </source>
</evidence>
<feature type="domain" description="Glycosyltransferase subfamily 4-like N-terminal" evidence="2">
    <location>
        <begin position="23"/>
        <end position="185"/>
    </location>
</feature>
<accession>A0ABZ0TQZ5</accession>
<dbReference type="Gene3D" id="3.40.50.2000">
    <property type="entry name" value="Glycogen Phosphorylase B"/>
    <property type="match status" value="2"/>
</dbReference>
<gene>
    <name evidence="3" type="ORF">SNE25_07135</name>
</gene>
<sequence>MNTNVVMQKKQKLFFVISSLNGGGAQRVLISLANHFAQLKCEVVVIALNYEEPSYAIDKRVEVVYLLNERRPQLWHRAYCMFQTFFKLTSLLHKKKPDCAVAFITSANLWTGITCSLAGVPFIVSERTSPNRTVNQFNFLLKRIAAILYKKSSAVVVSAKGVEDCMLENNAFKNLTNISRITNAVPVFKTPSDTRVHNRRFILGVGRLAFVKGFDQLIEAYHLAGVRDADLLIVGDGEERDNLVVQIASLGLSDRVKLLGSKPNLQDYYSQAEIFVLPSRNEGYPNALVEAMSLGCPSIAMDCEFGPSEIIDDGRNGLLVKDNTVIGLSEMISTLIDDPALKANLSKEAGYINYTNSADRIFKKWENLILKHA</sequence>
<dbReference type="PANTHER" id="PTHR12526:SF630">
    <property type="entry name" value="GLYCOSYLTRANSFERASE"/>
    <property type="match status" value="1"/>
</dbReference>
<dbReference type="EMBL" id="CP139558">
    <property type="protein sequence ID" value="WPU95296.1"/>
    <property type="molecule type" value="Genomic_DNA"/>
</dbReference>
<dbReference type="Pfam" id="PF00534">
    <property type="entry name" value="Glycos_transf_1"/>
    <property type="match status" value="1"/>
</dbReference>
<evidence type="ECO:0000313" key="3">
    <source>
        <dbReference type="EMBL" id="WPU95296.1"/>
    </source>
</evidence>
<dbReference type="GO" id="GO:0016757">
    <property type="term" value="F:glycosyltransferase activity"/>
    <property type="evidence" value="ECO:0007669"/>
    <property type="project" value="UniProtKB-KW"/>
</dbReference>
<feature type="domain" description="Glycosyl transferase family 1" evidence="1">
    <location>
        <begin position="197"/>
        <end position="349"/>
    </location>
</feature>
<evidence type="ECO:0000259" key="2">
    <source>
        <dbReference type="Pfam" id="PF13439"/>
    </source>
</evidence>
<dbReference type="Pfam" id="PF13439">
    <property type="entry name" value="Glyco_transf_4"/>
    <property type="match status" value="1"/>
</dbReference>
<dbReference type="InterPro" id="IPR001296">
    <property type="entry name" value="Glyco_trans_1"/>
</dbReference>
<evidence type="ECO:0000313" key="4">
    <source>
        <dbReference type="Proteomes" id="UP001324380"/>
    </source>
</evidence>
<proteinExistence type="predicted"/>
<name>A0ABZ0TQZ5_9SPHI</name>
<keyword evidence="3" id="KW-0328">Glycosyltransferase</keyword>
<dbReference type="EC" id="2.4.-.-" evidence="3"/>
<protein>
    <submittedName>
        <fullName evidence="3">Glycosyltransferase</fullName>
        <ecNumber evidence="3">2.4.-.-</ecNumber>
    </submittedName>
</protein>
<keyword evidence="4" id="KW-1185">Reference proteome</keyword>
<dbReference type="RefSeq" id="WP_321564408.1">
    <property type="nucleotide sequence ID" value="NZ_CP139558.1"/>
</dbReference>
<dbReference type="Proteomes" id="UP001324380">
    <property type="component" value="Chromosome"/>
</dbReference>
<organism evidence="3 4">
    <name type="scientific">Mucilaginibacter sabulilitoris</name>
    <dbReference type="NCBI Taxonomy" id="1173583"/>
    <lineage>
        <taxon>Bacteria</taxon>
        <taxon>Pseudomonadati</taxon>
        <taxon>Bacteroidota</taxon>
        <taxon>Sphingobacteriia</taxon>
        <taxon>Sphingobacteriales</taxon>
        <taxon>Sphingobacteriaceae</taxon>
        <taxon>Mucilaginibacter</taxon>
    </lineage>
</organism>